<dbReference type="PANTHER" id="PTHR42790:SF19">
    <property type="entry name" value="KYNURENINE_ALPHA-AMINOADIPATE AMINOTRANSFERASE, MITOCHONDRIAL"/>
    <property type="match status" value="1"/>
</dbReference>
<dbReference type="CDD" id="cd00609">
    <property type="entry name" value="AAT_like"/>
    <property type="match status" value="1"/>
</dbReference>
<dbReference type="AlphaFoldDB" id="A0A382XLW6"/>
<evidence type="ECO:0000256" key="3">
    <source>
        <dbReference type="ARBA" id="ARBA00022679"/>
    </source>
</evidence>
<proteinExistence type="predicted"/>
<dbReference type="SUPFAM" id="SSF53383">
    <property type="entry name" value="PLP-dependent transferases"/>
    <property type="match status" value="1"/>
</dbReference>
<dbReference type="InterPro" id="IPR015421">
    <property type="entry name" value="PyrdxlP-dep_Trfase_major"/>
</dbReference>
<dbReference type="PANTHER" id="PTHR42790">
    <property type="entry name" value="AMINOTRANSFERASE"/>
    <property type="match status" value="1"/>
</dbReference>
<dbReference type="EMBL" id="UINC01168889">
    <property type="protein sequence ID" value="SVD72157.1"/>
    <property type="molecule type" value="Genomic_DNA"/>
</dbReference>
<dbReference type="GO" id="GO:0008483">
    <property type="term" value="F:transaminase activity"/>
    <property type="evidence" value="ECO:0007669"/>
    <property type="project" value="UniProtKB-KW"/>
</dbReference>
<dbReference type="GO" id="GO:1901605">
    <property type="term" value="P:alpha-amino acid metabolic process"/>
    <property type="evidence" value="ECO:0007669"/>
    <property type="project" value="TreeGrafter"/>
</dbReference>
<feature type="non-terminal residue" evidence="6">
    <location>
        <position position="192"/>
    </location>
</feature>
<dbReference type="Gene3D" id="3.40.640.10">
    <property type="entry name" value="Type I PLP-dependent aspartate aminotransferase-like (Major domain)"/>
    <property type="match status" value="1"/>
</dbReference>
<keyword evidence="2" id="KW-0032">Aminotransferase</keyword>
<reference evidence="6" key="1">
    <citation type="submission" date="2018-05" db="EMBL/GenBank/DDBJ databases">
        <authorList>
            <person name="Lanie J.A."/>
            <person name="Ng W.-L."/>
            <person name="Kazmierczak K.M."/>
            <person name="Andrzejewski T.M."/>
            <person name="Davidsen T.M."/>
            <person name="Wayne K.J."/>
            <person name="Tettelin H."/>
            <person name="Glass J.I."/>
            <person name="Rusch D."/>
            <person name="Podicherti R."/>
            <person name="Tsui H.-C.T."/>
            <person name="Winkler M.E."/>
        </authorList>
    </citation>
    <scope>NUCLEOTIDE SEQUENCE</scope>
</reference>
<sequence length="192" mass="21189">MSTSQPFNYEGFFAENVPVTARIPNRRAKYDFAVAYPAPETLPLDDLADSLRDALVREGDELAYYPDPAGMPALREFVADKLGRDRDIHITSSEVLLTSGSGEAIGMLIQAMTNPGDVLLTEEFVYLGTLRQMRRYGADVVGVKCDDGGIIPEELEATLTRLTGEGKTVKFLYPIPAFQNPVGFTVPLERRQ</sequence>
<dbReference type="Gene3D" id="3.90.1150.10">
    <property type="entry name" value="Aspartate Aminotransferase, domain 1"/>
    <property type="match status" value="1"/>
</dbReference>
<dbReference type="Pfam" id="PF00155">
    <property type="entry name" value="Aminotran_1_2"/>
    <property type="match status" value="1"/>
</dbReference>
<keyword evidence="3" id="KW-0808">Transferase</keyword>
<evidence type="ECO:0000313" key="6">
    <source>
        <dbReference type="EMBL" id="SVD72157.1"/>
    </source>
</evidence>
<feature type="domain" description="Aminotransferase class I/classII large" evidence="5">
    <location>
        <begin position="43"/>
        <end position="189"/>
    </location>
</feature>
<dbReference type="GO" id="GO:0030170">
    <property type="term" value="F:pyridoxal phosphate binding"/>
    <property type="evidence" value="ECO:0007669"/>
    <property type="project" value="InterPro"/>
</dbReference>
<dbReference type="InterPro" id="IPR015424">
    <property type="entry name" value="PyrdxlP-dep_Trfase"/>
</dbReference>
<evidence type="ECO:0000256" key="4">
    <source>
        <dbReference type="ARBA" id="ARBA00022898"/>
    </source>
</evidence>
<dbReference type="InterPro" id="IPR050859">
    <property type="entry name" value="Class-I_PLP-dep_aminotransf"/>
</dbReference>
<dbReference type="InterPro" id="IPR015422">
    <property type="entry name" value="PyrdxlP-dep_Trfase_small"/>
</dbReference>
<dbReference type="InterPro" id="IPR004839">
    <property type="entry name" value="Aminotransferase_I/II_large"/>
</dbReference>
<name>A0A382XLW6_9ZZZZ</name>
<comment type="cofactor">
    <cofactor evidence="1">
        <name>pyridoxal 5'-phosphate</name>
        <dbReference type="ChEBI" id="CHEBI:597326"/>
    </cofactor>
</comment>
<evidence type="ECO:0000256" key="2">
    <source>
        <dbReference type="ARBA" id="ARBA00022576"/>
    </source>
</evidence>
<evidence type="ECO:0000259" key="5">
    <source>
        <dbReference type="Pfam" id="PF00155"/>
    </source>
</evidence>
<evidence type="ECO:0000256" key="1">
    <source>
        <dbReference type="ARBA" id="ARBA00001933"/>
    </source>
</evidence>
<protein>
    <recommendedName>
        <fullName evidence="5">Aminotransferase class I/classII large domain-containing protein</fullName>
    </recommendedName>
</protein>
<accession>A0A382XLW6</accession>
<gene>
    <name evidence="6" type="ORF">METZ01_LOCUS425011</name>
</gene>
<organism evidence="6">
    <name type="scientific">marine metagenome</name>
    <dbReference type="NCBI Taxonomy" id="408172"/>
    <lineage>
        <taxon>unclassified sequences</taxon>
        <taxon>metagenomes</taxon>
        <taxon>ecological metagenomes</taxon>
    </lineage>
</organism>
<keyword evidence="4" id="KW-0663">Pyridoxal phosphate</keyword>